<dbReference type="Proteomes" id="UP000298225">
    <property type="component" value="Unassembled WGS sequence"/>
</dbReference>
<dbReference type="AlphaFoldDB" id="A0A4Y9L242"/>
<sequence length="137" mass="14989">MSSHHFLMVLGATLVSLLLMSGRTDALDLNGAWVSDADNCAKVFERKGAQLGFTDMSDVYGGGFIIDGDQIIGKFARCRIKTRKDSGANVNLIASCATDMMLSSVQFSLKELDANSLARLFPGMEDMEIRYQRCPAR</sequence>
<name>A0A4Y9L242_9BRAD</name>
<dbReference type="EMBL" id="SPQU01000011">
    <property type="protein sequence ID" value="TFV36314.1"/>
    <property type="molecule type" value="Genomic_DNA"/>
</dbReference>
<reference evidence="1 2" key="1">
    <citation type="submission" date="2019-03" db="EMBL/GenBank/DDBJ databases">
        <title>Bradyrhizobium strains diversity isolated from Chamaecrista fasciculata.</title>
        <authorList>
            <person name="Urquiaga M.C.O."/>
            <person name="Hungria M."/>
            <person name="Delamuta J.R.M."/>
        </authorList>
    </citation>
    <scope>NUCLEOTIDE SEQUENCE [LARGE SCALE GENOMIC DNA]</scope>
    <source>
        <strain evidence="1 2">CNPSo 3424</strain>
    </source>
</reference>
<evidence type="ECO:0008006" key="3">
    <source>
        <dbReference type="Google" id="ProtNLM"/>
    </source>
</evidence>
<accession>A0A4Y9L242</accession>
<evidence type="ECO:0000313" key="2">
    <source>
        <dbReference type="Proteomes" id="UP000298225"/>
    </source>
</evidence>
<organism evidence="1 2">
    <name type="scientific">Bradyrhizobium frederickii</name>
    <dbReference type="NCBI Taxonomy" id="2560054"/>
    <lineage>
        <taxon>Bacteria</taxon>
        <taxon>Pseudomonadati</taxon>
        <taxon>Pseudomonadota</taxon>
        <taxon>Alphaproteobacteria</taxon>
        <taxon>Hyphomicrobiales</taxon>
        <taxon>Nitrobacteraceae</taxon>
        <taxon>Bradyrhizobium</taxon>
    </lineage>
</organism>
<dbReference type="OrthoDB" id="8231111at2"/>
<comment type="caution">
    <text evidence="1">The sequence shown here is derived from an EMBL/GenBank/DDBJ whole genome shotgun (WGS) entry which is preliminary data.</text>
</comment>
<gene>
    <name evidence="1" type="ORF">E4K66_23675</name>
</gene>
<keyword evidence="2" id="KW-1185">Reference proteome</keyword>
<evidence type="ECO:0000313" key="1">
    <source>
        <dbReference type="EMBL" id="TFV36314.1"/>
    </source>
</evidence>
<dbReference type="RefSeq" id="WP_126259933.1">
    <property type="nucleotide sequence ID" value="NZ_SPQU01000011.1"/>
</dbReference>
<protein>
    <recommendedName>
        <fullName evidence="3">DUF2147 domain-containing protein</fullName>
    </recommendedName>
</protein>
<proteinExistence type="predicted"/>